<name>A0ABT3MZV9_9GAMM</name>
<reference evidence="2 3" key="1">
    <citation type="submission" date="2022-10" db="EMBL/GenBank/DDBJ databases">
        <title>High-quality genome sequences of two octocoral-associated bacteria, Endozoicomonas euniceicola EF212 and Endozoicomonas gorgoniicola PS125.</title>
        <authorList>
            <person name="Chiou Y.-J."/>
            <person name="Chen Y.-H."/>
        </authorList>
    </citation>
    <scope>NUCLEOTIDE SEQUENCE [LARGE SCALE GENOMIC DNA]</scope>
    <source>
        <strain evidence="2 3">PS125</strain>
    </source>
</reference>
<evidence type="ECO:0000313" key="3">
    <source>
        <dbReference type="Proteomes" id="UP001209854"/>
    </source>
</evidence>
<evidence type="ECO:0000256" key="1">
    <source>
        <dbReference type="SAM" id="SignalP"/>
    </source>
</evidence>
<keyword evidence="1" id="KW-0732">Signal</keyword>
<dbReference type="Proteomes" id="UP001209854">
    <property type="component" value="Unassembled WGS sequence"/>
</dbReference>
<keyword evidence="3" id="KW-1185">Reference proteome</keyword>
<dbReference type="SUPFAM" id="SSF141571">
    <property type="entry name" value="Pentapeptide repeat-like"/>
    <property type="match status" value="1"/>
</dbReference>
<feature type="chain" id="PRO_5045839715" evidence="1">
    <location>
        <begin position="22"/>
        <end position="625"/>
    </location>
</feature>
<accession>A0ABT3MZV9</accession>
<proteinExistence type="predicted"/>
<dbReference type="RefSeq" id="WP_262564667.1">
    <property type="nucleotide sequence ID" value="NZ_JAPFCC010000001.1"/>
</dbReference>
<dbReference type="Gene3D" id="2.160.20.80">
    <property type="entry name" value="E3 ubiquitin-protein ligase SopA"/>
    <property type="match status" value="1"/>
</dbReference>
<evidence type="ECO:0000313" key="2">
    <source>
        <dbReference type="EMBL" id="MCW7554906.1"/>
    </source>
</evidence>
<gene>
    <name evidence="2" type="ORF">NX722_20245</name>
</gene>
<feature type="signal peptide" evidence="1">
    <location>
        <begin position="1"/>
        <end position="21"/>
    </location>
</feature>
<sequence length="625" mass="71720">MRIAFTMLLFVLLIQGEGALAGPGNSKTPDKDSIRYLRSLNAALWDELNLNALQREGGEDTRLDPENDFPKTLKKINKRNIRAILPEFTQASAFWDYLQKDTQLLAVAPLGLIIHEIISQKTYDPYFIDDRLENFNEINKSQLINALATCHCYTYAEENNTITSSSKMVTIPTLWLHYAEIVSVLLSGHITTKEVAFLRQPENYDEQRQLSPAGFHSITFDGFPFADSLIKGMSFEDCDFKNTDFRGTKLYCCRFIECHFKNITINKETRIETSDILDCIEAERDSLIKLVGKPQEQEDSVLQLLTLLFLLQKPGALSERYEYADDLVSADYIQKFIDNYQELAEKYPRWISVATQVLYAAARYKNERMEGLVTVSELMQEYSGENLNRLRHLETTDDDYWSNVLNSIDWHDSELTENSLLYRSNLRHFLASNNIEARDVPHDNFCLYHVLYDNELGSSIEDIRTRIQDFMNTYLMSRNEVTASGGRGLLRQSDVDEYRERFINMDHLLDPDSNSPITYQMAEQFLDSVNNFGEWLDISSLPLLAIIFERPLLQIVPGGSTVDVGYIHSNGQAESDWREAIRQSSQPPVVIIHNGANHWFTATFLLALTHLTNDKGCAEQQMSGF</sequence>
<dbReference type="EMBL" id="JAPFCC010000001">
    <property type="protein sequence ID" value="MCW7554906.1"/>
    <property type="molecule type" value="Genomic_DNA"/>
</dbReference>
<organism evidence="2 3">
    <name type="scientific">Endozoicomonas gorgoniicola</name>
    <dbReference type="NCBI Taxonomy" id="1234144"/>
    <lineage>
        <taxon>Bacteria</taxon>
        <taxon>Pseudomonadati</taxon>
        <taxon>Pseudomonadota</taxon>
        <taxon>Gammaproteobacteria</taxon>
        <taxon>Oceanospirillales</taxon>
        <taxon>Endozoicomonadaceae</taxon>
        <taxon>Endozoicomonas</taxon>
    </lineage>
</organism>
<protein>
    <submittedName>
        <fullName evidence="2">Pentapeptide repeat-containing protein</fullName>
    </submittedName>
</protein>
<dbReference type="CDD" id="cd22744">
    <property type="entry name" value="OTU"/>
    <property type="match status" value="1"/>
</dbReference>
<comment type="caution">
    <text evidence="2">The sequence shown here is derived from an EMBL/GenBank/DDBJ whole genome shotgun (WGS) entry which is preliminary data.</text>
</comment>